<sequence length="1804" mass="207990">MDKNKKKKIIIGASTAGGLILLSGAIAIPFLAKSCINKDNTGDQNSTDPSKKDLSKKEELKNIINDSNITIPNEFKNYLNLLLENESELENTDLEILKNSVIDLSSINKQKENFNNKIISNEYKEFINNLLSININKTLEKVEEINNNVNINNKSSILFINENKDIISKTEQELFNFNKYEKEIYNDYSMLNSLFTENNSIFPIDVKENILNSETLNNFVESKNIKKVLSKYSLISEKAKELFSIKNSISAKDNKNEKEVELLNEISNIYENDRVKSSKVLESNILEKINSLIEKANSLSENDPSSNNIENIRTSANNEISNLNNLSEELKNSYKNKINSLNFEASINEIKTRANSFNDLVSSILEHINEANEIKTTNKYNNATNKQGFDDKLNEVKLLLLNNKLTNKDAYINSSSSIFEINNLLEELINLQNSLNGETPRDELQIFKEDVESKLSPNFTDRVRYYNLESSIYSANINDKNKEFFISEPEISGVELTFKKAEILSDNVNQLRLIYSAKSKNNSSLITDVEKVYTFNNDFSQKINELNYSNLDELFDFNYEELSKEFKNDLLNNDSLKEKHFKNKFSNLNGFFTYELDKNSFEYQNNKIVADIKIKVNEKDIKVIKLQTSQNIDFKDEFWRGVNITMGDWFKNSAYYDDPNYFYNNKESMDKAFAISRKQETNFNIWFTLEIFNNEKDKIAEMQEKTLDSKVNLVEPTQSSTQNSLTPDQIKSVIENIKQNRINDLFNIQVDNGITWELINFDNNNIFKTDRLSTNKAEFKFRITKNNETRELIIPLLTKGENKDDQDTKDLEYLINLIKTDENKSDATKILELIKVKNKKQTHNQANAKDAIETFNNYYELPKKGKFEIYADTLVEHTNFVNSTEGGKAKIFFWFKENGEPLSKVYNKYSSSHKLTQGTFIEYAKEIKFFKPLTYRDIKPANQNGWFVQSDFNVTSANNISANHKNIIDQINSTNFELRKATAAIANRKNFDFSVLDPKDIISQQAYDMLNYLLKLKTNQTSDNNDTSGFVNPNTSGGSRDDQPISTNIKSGDYYVSNDSIVKNGDATNTANLNEIERNYFIYYYDVQSTNNNELSFKIGFIDKNNIAKRYTNGRIITLRNLRNDYKENLYPEIIVNSIKYSDLTINNLNNLSTSQFIDFVKAGNKTELNKYVFLTNDVTYKNYTLAKENFEIAEAKKGENNSVYIKLKVTNPTSNKSYKANAWYKLSGFSSGTGNKEELTFEHSSLKTIFNSSTNITRTRELEPYYKDLLWTFNKQEEKAEWLLKEKYISKTLLKENTTNRKIKFNLYGNMLIQDIRRLTRINDSSRNYWTEFDFEKLINGETLVSRIQTHIYNRESDSSPYPRFYFTIKAKYIANEGIKFEVELEDKQYKLFVGNPYKEAITVDESRGPRFGEFKNEKAFLINNSGAKVIIEYTNNVEHEDFGQETNQFNYKKMDYSQENQPILFYTPESVINSQEYNPNQNVHFELHNGYLQDQEYIHNSWEGIEEVDNVRNRSFAFNQGTATQFGKVNKDSKDGRFYIITNNHVESIKNISEVQGDNLPKKATRNYITKVSNNFGNNVDNGFSYWGGLNTANKIPIEVIWSGVDQISEKGEKKSGLVVDVTVFAVDVNGLIQDAKKQGKFDLSSWFENWFTLPNMNMDYLGSEHGVHFGPNVKKFAMTGFPYGKQAGYYINRASSNSGNIALLRQNGYVQTFYNAGNSGTGILGKDNSYVSTINSGAPLTFLQSWNYETSTHNFLGANFNGENPLDINNSNSIGAQILRWNLKSPLSVDLPWYLKEINKK</sequence>
<evidence type="ECO:0000256" key="2">
    <source>
        <dbReference type="SAM" id="MobiDB-lite"/>
    </source>
</evidence>
<feature type="coiled-coil region" evidence="1">
    <location>
        <begin position="309"/>
        <end position="336"/>
    </location>
</feature>
<dbReference type="OrthoDB" id="400420at2"/>
<evidence type="ECO:0000313" key="3">
    <source>
        <dbReference type="EMBL" id="VEU75569.1"/>
    </source>
</evidence>
<dbReference type="EMBL" id="LR215037">
    <property type="protein sequence ID" value="VEU75569.1"/>
    <property type="molecule type" value="Genomic_DNA"/>
</dbReference>
<keyword evidence="4" id="KW-1185">Reference proteome</keyword>
<gene>
    <name evidence="3" type="ORF">NCTC10168_00495</name>
</gene>
<organism evidence="3 4">
    <name type="scientific">Mycoplasmopsis maculosa</name>
    <dbReference type="NCBI Taxonomy" id="114885"/>
    <lineage>
        <taxon>Bacteria</taxon>
        <taxon>Bacillati</taxon>
        <taxon>Mycoplasmatota</taxon>
        <taxon>Mycoplasmoidales</taxon>
        <taxon>Metamycoplasmataceae</taxon>
        <taxon>Mycoplasmopsis</taxon>
    </lineage>
</organism>
<protein>
    <submittedName>
        <fullName evidence="3">Uncharacterized protein</fullName>
    </submittedName>
</protein>
<evidence type="ECO:0000313" key="4">
    <source>
        <dbReference type="Proteomes" id="UP000290243"/>
    </source>
</evidence>
<reference evidence="3 4" key="1">
    <citation type="submission" date="2019-01" db="EMBL/GenBank/DDBJ databases">
        <authorList>
            <consortium name="Pathogen Informatics"/>
        </authorList>
    </citation>
    <scope>NUCLEOTIDE SEQUENCE [LARGE SCALE GENOMIC DNA]</scope>
    <source>
        <strain evidence="3 4">NCTC10168</strain>
    </source>
</reference>
<accession>A0A449B4S4</accession>
<dbReference type="Gene3D" id="1.20.5.420">
    <property type="entry name" value="Immunoglobulin FC, subunit C"/>
    <property type="match status" value="1"/>
</dbReference>
<dbReference type="NCBIfam" id="NF045847">
    <property type="entry name" value="MGA1079_SerProt"/>
    <property type="match status" value="1"/>
</dbReference>
<proteinExistence type="predicted"/>
<evidence type="ECO:0000256" key="1">
    <source>
        <dbReference type="SAM" id="Coils"/>
    </source>
</evidence>
<dbReference type="RefSeq" id="WP_129646786.1">
    <property type="nucleotide sequence ID" value="NZ_LR215037.1"/>
</dbReference>
<keyword evidence="1" id="KW-0175">Coiled coil</keyword>
<dbReference type="Proteomes" id="UP000290243">
    <property type="component" value="Chromosome"/>
</dbReference>
<dbReference type="Gene3D" id="1.20.120.1850">
    <property type="entry name" value="Ebh helix bundles repeating unit (S and A modules)"/>
    <property type="match status" value="1"/>
</dbReference>
<name>A0A449B4S4_9BACT</name>
<feature type="region of interest" description="Disordered" evidence="2">
    <location>
        <begin position="1023"/>
        <end position="1047"/>
    </location>
</feature>
<dbReference type="KEGG" id="mmau:NCTC10168_00495"/>